<dbReference type="eggNOG" id="COG0738">
    <property type="taxonomic scope" value="Bacteria"/>
</dbReference>
<keyword evidence="5 8" id="KW-1133">Transmembrane helix</keyword>
<feature type="transmembrane region" description="Helical" evidence="8">
    <location>
        <begin position="131"/>
        <end position="153"/>
    </location>
</feature>
<evidence type="ECO:0000256" key="5">
    <source>
        <dbReference type="ARBA" id="ARBA00022989"/>
    </source>
</evidence>
<dbReference type="InterPro" id="IPR051788">
    <property type="entry name" value="MFS_Transporter"/>
</dbReference>
<evidence type="ECO:0000256" key="1">
    <source>
        <dbReference type="ARBA" id="ARBA00004651"/>
    </source>
</evidence>
<evidence type="ECO:0000256" key="4">
    <source>
        <dbReference type="ARBA" id="ARBA00022692"/>
    </source>
</evidence>
<dbReference type="PANTHER" id="PTHR23514">
    <property type="entry name" value="BYPASS OF STOP CODON PROTEIN 6"/>
    <property type="match status" value="1"/>
</dbReference>
<sequence length="372" mass="39303">MVTLLRQDLGAPIGMAGVLSFTVTIGTIVSALATSRVVWRIGTARTTLISVAMTAGALLGFSIAPSIACLMVFAILLGLGGGAVESELNHYIAGNYEARHMSWLHCFWGVSVTISPMILSVYLSEGDWRDGYAVIGLIQSALVAVLFASLPLWKHMEKNRAGGGQAPQADAPARGPDEGRKPKNSAGVKYALGTFLFYCGVESTAGLCDSSYLVNAKGIPADDAALWISIYFAGITIGRFVSGFVTLKFSSPTLIRAGQITTLAGALLLLLPLPAGFSLAGFLITGLGLAPIFPSMLHETPARFGEAHAGRIMGYQIATAYTGAAILPPLRGMLAGYWTIGIFPLYIVLMAAAMLLATERLNLLLRRRHNAV</sequence>
<dbReference type="SUPFAM" id="SSF103473">
    <property type="entry name" value="MFS general substrate transporter"/>
    <property type="match status" value="1"/>
</dbReference>
<dbReference type="GO" id="GO:0005886">
    <property type="term" value="C:plasma membrane"/>
    <property type="evidence" value="ECO:0007669"/>
    <property type="project" value="UniProtKB-SubCell"/>
</dbReference>
<dbReference type="OrthoDB" id="9795150at2"/>
<comment type="similarity">
    <text evidence="2">Belongs to the major facilitator superfamily.</text>
</comment>
<dbReference type="InterPro" id="IPR011701">
    <property type="entry name" value="MFS"/>
</dbReference>
<keyword evidence="4 8" id="KW-0812">Transmembrane</keyword>
<evidence type="ECO:0000256" key="3">
    <source>
        <dbReference type="ARBA" id="ARBA00022448"/>
    </source>
</evidence>
<proteinExistence type="inferred from homology"/>
<keyword evidence="3" id="KW-0813">Transport</keyword>
<dbReference type="HOGENOM" id="CLU_021993_2_0_9"/>
<feature type="transmembrane region" description="Helical" evidence="8">
    <location>
        <begin position="336"/>
        <end position="358"/>
    </location>
</feature>
<gene>
    <name evidence="9" type="ordered locus">Theco_3471</name>
</gene>
<feature type="region of interest" description="Disordered" evidence="7">
    <location>
        <begin position="159"/>
        <end position="183"/>
    </location>
</feature>
<dbReference type="PANTHER" id="PTHR23514:SF3">
    <property type="entry name" value="BYPASS OF STOP CODON PROTEIN 6"/>
    <property type="match status" value="1"/>
</dbReference>
<keyword evidence="10" id="KW-1185">Reference proteome</keyword>
<feature type="transmembrane region" description="Helical" evidence="8">
    <location>
        <begin position="12"/>
        <end position="39"/>
    </location>
</feature>
<dbReference type="RefSeq" id="WP_015256237.1">
    <property type="nucleotide sequence ID" value="NC_019897.1"/>
</dbReference>
<feature type="transmembrane region" description="Helical" evidence="8">
    <location>
        <begin position="277"/>
        <end position="297"/>
    </location>
</feature>
<reference evidence="10" key="1">
    <citation type="submission" date="2012-01" db="EMBL/GenBank/DDBJ databases">
        <title>Complete sequence of chromosome of Thermobacillus composti KWC4.</title>
        <authorList>
            <person name="Lucas S."/>
            <person name="Han J."/>
            <person name="Lapidus A."/>
            <person name="Cheng J.-F."/>
            <person name="Goodwin L."/>
            <person name="Pitluck S."/>
            <person name="Peters L."/>
            <person name="Ovchinnikova G."/>
            <person name="Teshima H."/>
            <person name="Detter J.C."/>
            <person name="Han C."/>
            <person name="Tapia R."/>
            <person name="Land M."/>
            <person name="Hauser L."/>
            <person name="Kyrpides N."/>
            <person name="Ivanova N."/>
            <person name="Pagani I."/>
            <person name="Anderson I."/>
            <person name="Woyke T."/>
        </authorList>
    </citation>
    <scope>NUCLEOTIDE SEQUENCE [LARGE SCALE GENOMIC DNA]</scope>
    <source>
        <strain evidence="10">DSM 18247 / JCM 13945 / KWC4</strain>
    </source>
</reference>
<dbReference type="GO" id="GO:0022857">
    <property type="term" value="F:transmembrane transporter activity"/>
    <property type="evidence" value="ECO:0007669"/>
    <property type="project" value="InterPro"/>
</dbReference>
<organism evidence="9 10">
    <name type="scientific">Thermobacillus composti (strain DSM 18247 / JCM 13945 / KWC4)</name>
    <dbReference type="NCBI Taxonomy" id="717605"/>
    <lineage>
        <taxon>Bacteria</taxon>
        <taxon>Bacillati</taxon>
        <taxon>Bacillota</taxon>
        <taxon>Bacilli</taxon>
        <taxon>Bacillales</taxon>
        <taxon>Paenibacillaceae</taxon>
        <taxon>Thermobacillus</taxon>
    </lineage>
</organism>
<dbReference type="EMBL" id="CP003255">
    <property type="protein sequence ID" value="AGA59512.1"/>
    <property type="molecule type" value="Genomic_DNA"/>
</dbReference>
<dbReference type="Gene3D" id="1.20.1250.20">
    <property type="entry name" value="MFS general substrate transporter like domains"/>
    <property type="match status" value="1"/>
</dbReference>
<feature type="transmembrane region" description="Helical" evidence="8">
    <location>
        <begin position="102"/>
        <end position="124"/>
    </location>
</feature>
<dbReference type="InterPro" id="IPR036259">
    <property type="entry name" value="MFS_trans_sf"/>
</dbReference>
<accession>L0EI74</accession>
<dbReference type="KEGG" id="tco:Theco_3471"/>
<evidence type="ECO:0000313" key="9">
    <source>
        <dbReference type="EMBL" id="AGA59512.1"/>
    </source>
</evidence>
<dbReference type="STRING" id="717605.Theco_3471"/>
<protein>
    <submittedName>
        <fullName evidence="9">Fucose permease</fullName>
    </submittedName>
</protein>
<dbReference type="AlphaFoldDB" id="L0EI74"/>
<feature type="transmembrane region" description="Helical" evidence="8">
    <location>
        <begin position="51"/>
        <end position="82"/>
    </location>
</feature>
<evidence type="ECO:0000256" key="7">
    <source>
        <dbReference type="SAM" id="MobiDB-lite"/>
    </source>
</evidence>
<name>L0EI74_THECK</name>
<evidence type="ECO:0000256" key="2">
    <source>
        <dbReference type="ARBA" id="ARBA00008335"/>
    </source>
</evidence>
<feature type="transmembrane region" description="Helical" evidence="8">
    <location>
        <begin position="224"/>
        <end position="247"/>
    </location>
</feature>
<dbReference type="Proteomes" id="UP000010795">
    <property type="component" value="Chromosome"/>
</dbReference>
<keyword evidence="6 8" id="KW-0472">Membrane</keyword>
<comment type="subcellular location">
    <subcellularLocation>
        <location evidence="1">Cell membrane</location>
        <topology evidence="1">Multi-pass membrane protein</topology>
    </subcellularLocation>
</comment>
<dbReference type="Pfam" id="PF07690">
    <property type="entry name" value="MFS_1"/>
    <property type="match status" value="2"/>
</dbReference>
<evidence type="ECO:0000256" key="8">
    <source>
        <dbReference type="SAM" id="Phobius"/>
    </source>
</evidence>
<evidence type="ECO:0000256" key="6">
    <source>
        <dbReference type="ARBA" id="ARBA00023136"/>
    </source>
</evidence>
<evidence type="ECO:0000313" key="10">
    <source>
        <dbReference type="Proteomes" id="UP000010795"/>
    </source>
</evidence>